<dbReference type="AlphaFoldDB" id="A0A6L9EHX5"/>
<evidence type="ECO:0000313" key="4">
    <source>
        <dbReference type="Proteomes" id="UP000475249"/>
    </source>
</evidence>
<dbReference type="RefSeq" id="WP_161437446.1">
    <property type="nucleotide sequence ID" value="NZ_WXYO01000010.1"/>
</dbReference>
<sequence>MKNVFITLCLIFLGSSYALSQNCSKYYLIEENATFQYTMYGKNGKSDGTIDYRVSDVNSDGSVTHAKMNMKVKDKKGKKVAESSYNLSCSGDKVTIDFESLLNSDMMAQFQDMEVEVTGTDIELPNELNVGQALPDASVSMQVAAGVTNINMTVDMVNRKVEKKETLTTPAGTFECYVIYSDNKTKMMMERNFPSRMWLTEGVGMVKTENYNQGGKLVSSTVLTAYSN</sequence>
<comment type="caution">
    <text evidence="3">The sequence shown here is derived from an EMBL/GenBank/DDBJ whole genome shotgun (WGS) entry which is preliminary data.</text>
</comment>
<feature type="signal peptide" evidence="1">
    <location>
        <begin position="1"/>
        <end position="20"/>
    </location>
</feature>
<proteinExistence type="predicted"/>
<feature type="domain" description="DUF3108" evidence="2">
    <location>
        <begin position="33"/>
        <end position="223"/>
    </location>
</feature>
<dbReference type="EMBL" id="WXYO01000010">
    <property type="protein sequence ID" value="NAS14397.1"/>
    <property type="molecule type" value="Genomic_DNA"/>
</dbReference>
<evidence type="ECO:0000313" key="3">
    <source>
        <dbReference type="EMBL" id="NAS14397.1"/>
    </source>
</evidence>
<dbReference type="Pfam" id="PF21347">
    <property type="entry name" value="DUF3108_like"/>
    <property type="match status" value="1"/>
</dbReference>
<keyword evidence="1" id="KW-0732">Signal</keyword>
<keyword evidence="4" id="KW-1185">Reference proteome</keyword>
<evidence type="ECO:0000256" key="1">
    <source>
        <dbReference type="SAM" id="SignalP"/>
    </source>
</evidence>
<name>A0A6L9EHX5_9FLAO</name>
<accession>A0A6L9EHX5</accession>
<organism evidence="3 4">
    <name type="scientific">Poritiphilus flavus</name>
    <dbReference type="NCBI Taxonomy" id="2697053"/>
    <lineage>
        <taxon>Bacteria</taxon>
        <taxon>Pseudomonadati</taxon>
        <taxon>Bacteroidota</taxon>
        <taxon>Flavobacteriia</taxon>
        <taxon>Flavobacteriales</taxon>
        <taxon>Flavobacteriaceae</taxon>
        <taxon>Poritiphilus</taxon>
    </lineage>
</organism>
<protein>
    <recommendedName>
        <fullName evidence="2">DUF3108 domain-containing protein</fullName>
    </recommendedName>
</protein>
<dbReference type="InterPro" id="IPR049279">
    <property type="entry name" value="DUF3108-like"/>
</dbReference>
<gene>
    <name evidence="3" type="ORF">GTQ38_20465</name>
</gene>
<dbReference type="Proteomes" id="UP000475249">
    <property type="component" value="Unassembled WGS sequence"/>
</dbReference>
<dbReference type="Gene3D" id="2.40.360.20">
    <property type="match status" value="1"/>
</dbReference>
<feature type="chain" id="PRO_5026648781" description="DUF3108 domain-containing protein" evidence="1">
    <location>
        <begin position="21"/>
        <end position="228"/>
    </location>
</feature>
<reference evidence="3 4" key="1">
    <citation type="submission" date="2020-01" db="EMBL/GenBank/DDBJ databases">
        <title>Bacteria diversity of Porities sp.</title>
        <authorList>
            <person name="Wang G."/>
        </authorList>
    </citation>
    <scope>NUCLEOTIDE SEQUENCE [LARGE SCALE GENOMIC DNA]</scope>
    <source>
        <strain evidence="3 4">R33</strain>
    </source>
</reference>
<evidence type="ECO:0000259" key="2">
    <source>
        <dbReference type="Pfam" id="PF21347"/>
    </source>
</evidence>